<keyword evidence="2" id="KW-1185">Reference proteome</keyword>
<accession>A0ABU0BTJ2</accession>
<reference evidence="1 2" key="1">
    <citation type="submission" date="2023-07" db="EMBL/GenBank/DDBJ databases">
        <title>Genomic Encyclopedia of Type Strains, Phase IV (KMG-IV): sequencing the most valuable type-strain genomes for metagenomic binning, comparative biology and taxonomic classification.</title>
        <authorList>
            <person name="Goeker M."/>
        </authorList>
    </citation>
    <scope>NUCLEOTIDE SEQUENCE [LARGE SCALE GENOMIC DNA]</scope>
    <source>
        <strain evidence="1 2">DSM 1112</strain>
    </source>
</reference>
<dbReference type="EMBL" id="JAUSVF010000001">
    <property type="protein sequence ID" value="MDQ0321574.1"/>
    <property type="molecule type" value="Genomic_DNA"/>
</dbReference>
<name>A0ABU0BTJ2_9HYPH</name>
<evidence type="ECO:0000313" key="2">
    <source>
        <dbReference type="Proteomes" id="UP001230207"/>
    </source>
</evidence>
<comment type="caution">
    <text evidence="1">The sequence shown here is derived from an EMBL/GenBank/DDBJ whole genome shotgun (WGS) entry which is preliminary data.</text>
</comment>
<sequence>MPRSTGDDNTFILMSRARCRQINCGSAVQYRTTLALDPAEIA</sequence>
<dbReference type="Proteomes" id="UP001230207">
    <property type="component" value="Unassembled WGS sequence"/>
</dbReference>
<organism evidence="1 2">
    <name type="scientific">Pararhizobium capsulatum DSM 1112</name>
    <dbReference type="NCBI Taxonomy" id="1121113"/>
    <lineage>
        <taxon>Bacteria</taxon>
        <taxon>Pseudomonadati</taxon>
        <taxon>Pseudomonadota</taxon>
        <taxon>Alphaproteobacteria</taxon>
        <taxon>Hyphomicrobiales</taxon>
        <taxon>Rhizobiaceae</taxon>
        <taxon>Rhizobium/Agrobacterium group</taxon>
        <taxon>Pararhizobium</taxon>
    </lineage>
</organism>
<gene>
    <name evidence="1" type="ORF">QO002_003712</name>
</gene>
<proteinExistence type="predicted"/>
<protein>
    <submittedName>
        <fullName evidence="1">Uncharacterized protein</fullName>
    </submittedName>
</protein>
<evidence type="ECO:0000313" key="1">
    <source>
        <dbReference type="EMBL" id="MDQ0321574.1"/>
    </source>
</evidence>